<evidence type="ECO:0000313" key="1">
    <source>
        <dbReference type="EMBL" id="JAH11528.1"/>
    </source>
</evidence>
<reference evidence="1" key="2">
    <citation type="journal article" date="2015" name="Fish Shellfish Immunol.">
        <title>Early steps in the European eel (Anguilla anguilla)-Vibrio vulnificus interaction in the gills: Role of the RtxA13 toxin.</title>
        <authorList>
            <person name="Callol A."/>
            <person name="Pajuelo D."/>
            <person name="Ebbesson L."/>
            <person name="Teles M."/>
            <person name="MacKenzie S."/>
            <person name="Amaro C."/>
        </authorList>
    </citation>
    <scope>NUCLEOTIDE SEQUENCE</scope>
</reference>
<protein>
    <submittedName>
        <fullName evidence="1">Uncharacterized protein</fullName>
    </submittedName>
</protein>
<proteinExistence type="predicted"/>
<name>A0A0E9Q5Y4_ANGAN</name>
<reference evidence="1" key="1">
    <citation type="submission" date="2014-11" db="EMBL/GenBank/DDBJ databases">
        <authorList>
            <person name="Amaro Gonzalez C."/>
        </authorList>
    </citation>
    <scope>NUCLEOTIDE SEQUENCE</scope>
</reference>
<organism evidence="1">
    <name type="scientific">Anguilla anguilla</name>
    <name type="common">European freshwater eel</name>
    <name type="synonym">Muraena anguilla</name>
    <dbReference type="NCBI Taxonomy" id="7936"/>
    <lineage>
        <taxon>Eukaryota</taxon>
        <taxon>Metazoa</taxon>
        <taxon>Chordata</taxon>
        <taxon>Craniata</taxon>
        <taxon>Vertebrata</taxon>
        <taxon>Euteleostomi</taxon>
        <taxon>Actinopterygii</taxon>
        <taxon>Neopterygii</taxon>
        <taxon>Teleostei</taxon>
        <taxon>Anguilliformes</taxon>
        <taxon>Anguillidae</taxon>
        <taxon>Anguilla</taxon>
    </lineage>
</organism>
<dbReference type="AlphaFoldDB" id="A0A0E9Q5Y4"/>
<accession>A0A0E9Q5Y4</accession>
<dbReference type="EMBL" id="GBXM01097049">
    <property type="protein sequence ID" value="JAH11528.1"/>
    <property type="molecule type" value="Transcribed_RNA"/>
</dbReference>
<sequence>MFLSVSLSPLSFTRSLHCVFQGDEISAPKGLLSGRFSTIDIICA</sequence>